<comment type="caution">
    <text evidence="1">The sequence shown here is derived from an EMBL/GenBank/DDBJ whole genome shotgun (WGS) entry which is preliminary data.</text>
</comment>
<evidence type="ECO:0000313" key="1">
    <source>
        <dbReference type="EMBL" id="MPM62107.1"/>
    </source>
</evidence>
<dbReference type="Pfam" id="PF12840">
    <property type="entry name" value="HTH_20"/>
    <property type="match status" value="1"/>
</dbReference>
<evidence type="ECO:0008006" key="2">
    <source>
        <dbReference type="Google" id="ProtNLM"/>
    </source>
</evidence>
<dbReference type="InterPro" id="IPR051011">
    <property type="entry name" value="Metal_resp_trans_reg"/>
</dbReference>
<accession>A0A645B9M9</accession>
<dbReference type="PANTHER" id="PTHR43132:SF2">
    <property type="entry name" value="ARSENICAL RESISTANCE OPERON REPRESSOR ARSR-RELATED"/>
    <property type="match status" value="1"/>
</dbReference>
<reference evidence="1" key="1">
    <citation type="submission" date="2019-08" db="EMBL/GenBank/DDBJ databases">
        <authorList>
            <person name="Kucharzyk K."/>
            <person name="Murdoch R.W."/>
            <person name="Higgins S."/>
            <person name="Loffler F."/>
        </authorList>
    </citation>
    <scope>NUCLEOTIDE SEQUENCE</scope>
</reference>
<organism evidence="1">
    <name type="scientific">bioreactor metagenome</name>
    <dbReference type="NCBI Taxonomy" id="1076179"/>
    <lineage>
        <taxon>unclassified sequences</taxon>
        <taxon>metagenomes</taxon>
        <taxon>ecological metagenomes</taxon>
    </lineage>
</organism>
<protein>
    <recommendedName>
        <fullName evidence="2">HTH arsR-type domain-containing protein</fullName>
    </recommendedName>
</protein>
<gene>
    <name evidence="1" type="ORF">SDC9_108973</name>
</gene>
<dbReference type="Gene3D" id="1.10.10.10">
    <property type="entry name" value="Winged helix-like DNA-binding domain superfamily/Winged helix DNA-binding domain"/>
    <property type="match status" value="1"/>
</dbReference>
<sequence length="128" mass="14529">MWKEDNPEKNLKVLFISEDSRKLVQALSNANSIKILQLLETGNMSAGEIAEKLSLGLNTLKYNLDSLLEVDLIRVSGTKWSQRGRKIKIYEPIERIIVLVPGRKNVNGASGFDLAMQRKDEDFRIIDN</sequence>
<dbReference type="PANTHER" id="PTHR43132">
    <property type="entry name" value="ARSENICAL RESISTANCE OPERON REPRESSOR ARSR-RELATED"/>
    <property type="match status" value="1"/>
</dbReference>
<dbReference type="InterPro" id="IPR036388">
    <property type="entry name" value="WH-like_DNA-bd_sf"/>
</dbReference>
<dbReference type="AlphaFoldDB" id="A0A645B9M9"/>
<proteinExistence type="predicted"/>
<dbReference type="InterPro" id="IPR036390">
    <property type="entry name" value="WH_DNA-bd_sf"/>
</dbReference>
<dbReference type="EMBL" id="VSSQ01018693">
    <property type="protein sequence ID" value="MPM62107.1"/>
    <property type="molecule type" value="Genomic_DNA"/>
</dbReference>
<name>A0A645B9M9_9ZZZZ</name>
<dbReference type="SUPFAM" id="SSF46785">
    <property type="entry name" value="Winged helix' DNA-binding domain"/>
    <property type="match status" value="1"/>
</dbReference>
<dbReference type="InterPro" id="IPR011991">
    <property type="entry name" value="ArsR-like_HTH"/>
</dbReference>
<dbReference type="CDD" id="cd00090">
    <property type="entry name" value="HTH_ARSR"/>
    <property type="match status" value="1"/>
</dbReference>